<sequence>MEKFCQSCGMPLNLHGEDVRGTEVDGSLSSKYCNYCYKDGKYIDPNITMEEMLERGKQGISNGKGNPVAKFMMKAFYPMQLKKLERWK</sequence>
<proteinExistence type="predicted"/>
<reference evidence="2 3" key="1">
    <citation type="journal article" date="2018" name="Front. Microbiol.">
        <title>Description and Comparative Genomics of Macrococcus caseolyticus subsp. hominis subsp. nov., Macrococcus goetzii sp. nov., Macrococcus epidermidis sp. nov., and Macrococcus bohemicus sp. nov., Novel Macrococci From Human Clinical Material With Virulence Potential and Suspected Uptake of Foreign DNA by Natural Transformation.</title>
        <authorList>
            <person name="Maslanova I."/>
            <person name="Wertheimer Z."/>
            <person name="Sedlacek I."/>
            <person name="Svec P."/>
            <person name="Indrakova A."/>
            <person name="Kovarovic V."/>
            <person name="Schumann P."/>
            <person name="Sproer C."/>
            <person name="Kralova S."/>
            <person name="Sedo O."/>
            <person name="Kristofova L."/>
            <person name="Vrbovska V."/>
            <person name="Fuzik T."/>
            <person name="Petras P."/>
            <person name="Zdrahal Z."/>
            <person name="Ruzickova V."/>
            <person name="Doskar J."/>
            <person name="Pantucek R."/>
        </authorList>
    </citation>
    <scope>NUCLEOTIDE SEQUENCE [LARGE SCALE GENOMIC DNA]</scope>
    <source>
        <strain evidence="2 3">01/688</strain>
    </source>
</reference>
<dbReference type="EMBL" id="PZJH01000010">
    <property type="protein sequence ID" value="RAK43695.1"/>
    <property type="molecule type" value="Genomic_DNA"/>
</dbReference>
<dbReference type="InterPro" id="IPR025868">
    <property type="entry name" value="Zn_ribbon_dom_put"/>
</dbReference>
<name>A0A327ZMN8_9STAP</name>
<evidence type="ECO:0000259" key="1">
    <source>
        <dbReference type="Pfam" id="PF12674"/>
    </source>
</evidence>
<gene>
    <name evidence="2" type="ORF">BHU61_12390</name>
</gene>
<dbReference type="AlphaFoldDB" id="A0A327ZMN8"/>
<dbReference type="Pfam" id="PF12674">
    <property type="entry name" value="Zn_ribbon_2"/>
    <property type="match status" value="1"/>
</dbReference>
<dbReference type="RefSeq" id="WP_111717324.1">
    <property type="nucleotide sequence ID" value="NZ_JAKREG010000001.1"/>
</dbReference>
<keyword evidence="3" id="KW-1185">Reference proteome</keyword>
<organism evidence="2 3">
    <name type="scientific">Macrococcus epidermidis</name>
    <dbReference type="NCBI Taxonomy" id="1902580"/>
    <lineage>
        <taxon>Bacteria</taxon>
        <taxon>Bacillati</taxon>
        <taxon>Bacillota</taxon>
        <taxon>Bacilli</taxon>
        <taxon>Bacillales</taxon>
        <taxon>Staphylococcaceae</taxon>
        <taxon>Macrococcus</taxon>
    </lineage>
</organism>
<comment type="caution">
    <text evidence="2">The sequence shown here is derived from an EMBL/GenBank/DDBJ whole genome shotgun (WGS) entry which is preliminary data.</text>
</comment>
<dbReference type="Proteomes" id="UP000249808">
    <property type="component" value="Unassembled WGS sequence"/>
</dbReference>
<evidence type="ECO:0000313" key="2">
    <source>
        <dbReference type="EMBL" id="RAK43695.1"/>
    </source>
</evidence>
<accession>A0A327ZMN8</accession>
<protein>
    <recommendedName>
        <fullName evidence="1">Putative zinc ribbon domain-containing protein</fullName>
    </recommendedName>
</protein>
<feature type="domain" description="Putative zinc ribbon" evidence="1">
    <location>
        <begin position="4"/>
        <end position="88"/>
    </location>
</feature>
<evidence type="ECO:0000313" key="3">
    <source>
        <dbReference type="Proteomes" id="UP000249808"/>
    </source>
</evidence>